<dbReference type="Gene3D" id="3.40.50.150">
    <property type="entry name" value="Vaccinia Virus protein VP39"/>
    <property type="match status" value="1"/>
</dbReference>
<dbReference type="GO" id="GO:0032259">
    <property type="term" value="P:methylation"/>
    <property type="evidence" value="ECO:0007669"/>
    <property type="project" value="UniProtKB-KW"/>
</dbReference>
<evidence type="ECO:0000313" key="12">
    <source>
        <dbReference type="EMBL" id="GAA1176605.1"/>
    </source>
</evidence>
<comment type="subcellular location">
    <subcellularLocation>
        <location evidence="1">Cytoplasm</location>
    </subcellularLocation>
</comment>
<dbReference type="GO" id="GO:0008168">
    <property type="term" value="F:methyltransferase activity"/>
    <property type="evidence" value="ECO:0007669"/>
    <property type="project" value="UniProtKB-KW"/>
</dbReference>
<evidence type="ECO:0000256" key="1">
    <source>
        <dbReference type="ARBA" id="ARBA00004496"/>
    </source>
</evidence>
<evidence type="ECO:0000313" key="13">
    <source>
        <dbReference type="Proteomes" id="UP001501371"/>
    </source>
</evidence>
<dbReference type="EMBL" id="BAAAKV010000032">
    <property type="protein sequence ID" value="GAA1176605.1"/>
    <property type="molecule type" value="Genomic_DNA"/>
</dbReference>
<evidence type="ECO:0000256" key="3">
    <source>
        <dbReference type="ARBA" id="ARBA00011890"/>
    </source>
</evidence>
<dbReference type="SUPFAM" id="SSF53335">
    <property type="entry name" value="S-adenosyl-L-methionine-dependent methyltransferases"/>
    <property type="match status" value="1"/>
</dbReference>
<name>A0ABN1UWZ9_9ACTN</name>
<keyword evidence="13" id="KW-1185">Reference proteome</keyword>
<dbReference type="PANTHER" id="PTHR11579">
    <property type="entry name" value="PROTEIN-L-ISOASPARTATE O-METHYLTRANSFERASE"/>
    <property type="match status" value="1"/>
</dbReference>
<protein>
    <recommendedName>
        <fullName evidence="4">Protein-L-isoaspartate O-methyltransferase</fullName>
        <ecNumber evidence="3">2.1.1.77</ecNumber>
    </recommendedName>
    <alternativeName>
        <fullName evidence="11">L-isoaspartyl protein carboxyl methyltransferase</fullName>
    </alternativeName>
    <alternativeName>
        <fullName evidence="9">Protein L-isoaspartyl methyltransferase</fullName>
    </alternativeName>
    <alternativeName>
        <fullName evidence="10">Protein-beta-aspartate methyltransferase</fullName>
    </alternativeName>
</protein>
<dbReference type="Proteomes" id="UP001501371">
    <property type="component" value="Unassembled WGS sequence"/>
</dbReference>
<dbReference type="CDD" id="cd02440">
    <property type="entry name" value="AdoMet_MTases"/>
    <property type="match status" value="1"/>
</dbReference>
<keyword evidence="5" id="KW-0963">Cytoplasm</keyword>
<reference evidence="12 13" key="1">
    <citation type="journal article" date="2019" name="Int. J. Syst. Evol. Microbiol.">
        <title>The Global Catalogue of Microorganisms (GCM) 10K type strain sequencing project: providing services to taxonomists for standard genome sequencing and annotation.</title>
        <authorList>
            <consortium name="The Broad Institute Genomics Platform"/>
            <consortium name="The Broad Institute Genome Sequencing Center for Infectious Disease"/>
            <person name="Wu L."/>
            <person name="Ma J."/>
        </authorList>
    </citation>
    <scope>NUCLEOTIDE SEQUENCE [LARGE SCALE GENOMIC DNA]</scope>
    <source>
        <strain evidence="12 13">JCM 12696</strain>
    </source>
</reference>
<dbReference type="RefSeq" id="WP_344277658.1">
    <property type="nucleotide sequence ID" value="NZ_BAAAKV010000032.1"/>
</dbReference>
<keyword evidence="6 12" id="KW-0489">Methyltransferase</keyword>
<evidence type="ECO:0000256" key="7">
    <source>
        <dbReference type="ARBA" id="ARBA00022679"/>
    </source>
</evidence>
<evidence type="ECO:0000256" key="8">
    <source>
        <dbReference type="ARBA" id="ARBA00022691"/>
    </source>
</evidence>
<dbReference type="InterPro" id="IPR029063">
    <property type="entry name" value="SAM-dependent_MTases_sf"/>
</dbReference>
<accession>A0ABN1UWZ9</accession>
<sequence length="393" mass="43288">MSRVGDAERIAMRGLLDTVNQELGTPLSRAWEQAFWAVPRHRFLPRRMWVGAELEPCDQGADPEAWLRHAYADESAVTQINDGRVPHDDEQRWASCSASAPSVVFRMLDMLDVENGLKVLEIGTGTGWNAGLLAHRAGAENVTTVEVDAALSARAASHLRNAGLEPTVLSGDGAAGVPDGAPYDRVIATCSVRRVPASWVRQTAPGGLILTPWETPWFCYGLLRLTVGEDGAASGRFAPHGAFMLMRNQRTDLRIYRDVVREEHVPTESSTTVSPWSVTGDAWAARFSIGLQLPDVWHAWHDNPDVPGVTSRLWLATTDTGSWAAVDWDGRTDERFTVWQHGPRRLWNEVETAHDRWRSAGEPGPGRYGMTVDTDGNHVAWLDDPDHPVAATV</sequence>
<dbReference type="Pfam" id="PF01135">
    <property type="entry name" value="PCMT"/>
    <property type="match status" value="1"/>
</dbReference>
<keyword evidence="7" id="KW-0808">Transferase</keyword>
<keyword evidence="8" id="KW-0949">S-adenosyl-L-methionine</keyword>
<evidence type="ECO:0000256" key="9">
    <source>
        <dbReference type="ARBA" id="ARBA00030757"/>
    </source>
</evidence>
<comment type="caution">
    <text evidence="12">The sequence shown here is derived from an EMBL/GenBank/DDBJ whole genome shotgun (WGS) entry which is preliminary data.</text>
</comment>
<evidence type="ECO:0000256" key="6">
    <source>
        <dbReference type="ARBA" id="ARBA00022603"/>
    </source>
</evidence>
<proteinExistence type="inferred from homology"/>
<dbReference type="EC" id="2.1.1.77" evidence="3"/>
<evidence type="ECO:0000256" key="4">
    <source>
        <dbReference type="ARBA" id="ARBA00013346"/>
    </source>
</evidence>
<evidence type="ECO:0000256" key="5">
    <source>
        <dbReference type="ARBA" id="ARBA00022490"/>
    </source>
</evidence>
<gene>
    <name evidence="12" type="ORF">GCM10009654_37250</name>
</gene>
<dbReference type="InterPro" id="IPR000682">
    <property type="entry name" value="PCMT"/>
</dbReference>
<evidence type="ECO:0000256" key="10">
    <source>
        <dbReference type="ARBA" id="ARBA00031323"/>
    </source>
</evidence>
<organism evidence="12 13">
    <name type="scientific">Streptomyces hebeiensis</name>
    <dbReference type="NCBI Taxonomy" id="229486"/>
    <lineage>
        <taxon>Bacteria</taxon>
        <taxon>Bacillati</taxon>
        <taxon>Actinomycetota</taxon>
        <taxon>Actinomycetes</taxon>
        <taxon>Kitasatosporales</taxon>
        <taxon>Streptomycetaceae</taxon>
        <taxon>Streptomyces</taxon>
    </lineage>
</organism>
<dbReference type="PANTHER" id="PTHR11579:SF0">
    <property type="entry name" value="PROTEIN-L-ISOASPARTATE(D-ASPARTATE) O-METHYLTRANSFERASE"/>
    <property type="match status" value="1"/>
</dbReference>
<evidence type="ECO:0000256" key="11">
    <source>
        <dbReference type="ARBA" id="ARBA00031350"/>
    </source>
</evidence>
<comment type="similarity">
    <text evidence="2">Belongs to the methyltransferase superfamily. L-isoaspartyl/D-aspartyl protein methyltransferase family.</text>
</comment>
<evidence type="ECO:0000256" key="2">
    <source>
        <dbReference type="ARBA" id="ARBA00005369"/>
    </source>
</evidence>